<dbReference type="AlphaFoldDB" id="A0A2G9UWP4"/>
<keyword evidence="3" id="KW-0547">Nucleotide-binding</keyword>
<sequence>MRLCRQVFRVADCYESKNLPLPSVDEENNEIEDVVEECSNLFYVHGDVTKPQRSDDDKTTQCLILHCVDNSGKFGNGGIFAALRAKDPAIAERYELISQMGDMKIGDCHLVEDVKELRAAAEGDNEQPSTSSGWKENVVLFVAMSSKNRDQIRPAVLEQCFARIGDYARHNDASVHMARIGYGTSLSWYMVERLLKKCISNYGVPTYVYYFARRQRRDTPRSPQHAAASSKYDEEVEVDEEESSSGSSSASEHDWSEGDEGSP</sequence>
<evidence type="ECO:0000256" key="1">
    <source>
        <dbReference type="ARBA" id="ARBA00004123"/>
    </source>
</evidence>
<evidence type="ECO:0008006" key="9">
    <source>
        <dbReference type="Google" id="ProtNLM"/>
    </source>
</evidence>
<evidence type="ECO:0000256" key="6">
    <source>
        <dbReference type="SAM" id="MobiDB-lite"/>
    </source>
</evidence>
<feature type="region of interest" description="Disordered" evidence="6">
    <location>
        <begin position="219"/>
        <end position="263"/>
    </location>
</feature>
<dbReference type="SUPFAM" id="SSF52949">
    <property type="entry name" value="Macro domain-like"/>
    <property type="match status" value="1"/>
</dbReference>
<dbReference type="GO" id="GO:0005634">
    <property type="term" value="C:nucleus"/>
    <property type="evidence" value="ECO:0007669"/>
    <property type="project" value="UniProtKB-SubCell"/>
</dbReference>
<keyword evidence="8" id="KW-1185">Reference proteome</keyword>
<comment type="subcellular location">
    <subcellularLocation>
        <location evidence="1">Nucleus</location>
    </subcellularLocation>
</comment>
<evidence type="ECO:0000313" key="7">
    <source>
        <dbReference type="EMBL" id="PIO74679.1"/>
    </source>
</evidence>
<evidence type="ECO:0000256" key="3">
    <source>
        <dbReference type="ARBA" id="ARBA00022741"/>
    </source>
</evidence>
<evidence type="ECO:0000256" key="5">
    <source>
        <dbReference type="ARBA" id="ARBA00023242"/>
    </source>
</evidence>
<evidence type="ECO:0000256" key="2">
    <source>
        <dbReference type="ARBA" id="ARBA00007025"/>
    </source>
</evidence>
<dbReference type="GO" id="GO:0003678">
    <property type="term" value="F:DNA helicase activity"/>
    <property type="evidence" value="ECO:0007669"/>
    <property type="project" value="InterPro"/>
</dbReference>
<feature type="compositionally biased region" description="Acidic residues" evidence="6">
    <location>
        <begin position="234"/>
        <end position="243"/>
    </location>
</feature>
<dbReference type="GO" id="GO:0005524">
    <property type="term" value="F:ATP binding"/>
    <property type="evidence" value="ECO:0007669"/>
    <property type="project" value="UniProtKB-KW"/>
</dbReference>
<name>A0A2G9UWP4_TELCI</name>
<comment type="similarity">
    <text evidence="2">Belongs to the SNF2/RAD54 helicase family.</text>
</comment>
<evidence type="ECO:0000313" key="8">
    <source>
        <dbReference type="Proteomes" id="UP000230423"/>
    </source>
</evidence>
<dbReference type="Proteomes" id="UP000230423">
    <property type="component" value="Unassembled WGS sequence"/>
</dbReference>
<dbReference type="PANTHER" id="PTHR47157">
    <property type="entry name" value="CHROMODOMAIN-HELICASE-DNA-BINDING PROTEIN 1-LIKE"/>
    <property type="match status" value="1"/>
</dbReference>
<accession>A0A2G9UWP4</accession>
<reference evidence="7 8" key="1">
    <citation type="submission" date="2015-09" db="EMBL/GenBank/DDBJ databases">
        <title>Draft genome of the parasitic nematode Teladorsagia circumcincta isolate WARC Sus (inbred).</title>
        <authorList>
            <person name="Mitreva M."/>
        </authorList>
    </citation>
    <scope>NUCLEOTIDE SEQUENCE [LARGE SCALE GENOMIC DNA]</scope>
    <source>
        <strain evidence="7 8">S</strain>
    </source>
</reference>
<dbReference type="OrthoDB" id="5848999at2759"/>
<proteinExistence type="inferred from homology"/>
<evidence type="ECO:0000256" key="4">
    <source>
        <dbReference type="ARBA" id="ARBA00022840"/>
    </source>
</evidence>
<dbReference type="InterPro" id="IPR043472">
    <property type="entry name" value="Macro_dom-like"/>
</dbReference>
<keyword evidence="5" id="KW-0539">Nucleus</keyword>
<gene>
    <name evidence="7" type="ORF">TELCIR_03309</name>
</gene>
<keyword evidence="4" id="KW-0067">ATP-binding</keyword>
<organism evidence="7 8">
    <name type="scientific">Teladorsagia circumcincta</name>
    <name type="common">Brown stomach worm</name>
    <name type="synonym">Ostertagia circumcincta</name>
    <dbReference type="NCBI Taxonomy" id="45464"/>
    <lineage>
        <taxon>Eukaryota</taxon>
        <taxon>Metazoa</taxon>
        <taxon>Ecdysozoa</taxon>
        <taxon>Nematoda</taxon>
        <taxon>Chromadorea</taxon>
        <taxon>Rhabditida</taxon>
        <taxon>Rhabditina</taxon>
        <taxon>Rhabditomorpha</taxon>
        <taxon>Strongyloidea</taxon>
        <taxon>Trichostrongylidae</taxon>
        <taxon>Teladorsagia</taxon>
    </lineage>
</organism>
<dbReference type="GO" id="GO:0006338">
    <property type="term" value="P:chromatin remodeling"/>
    <property type="evidence" value="ECO:0007669"/>
    <property type="project" value="InterPro"/>
</dbReference>
<dbReference type="Gene3D" id="3.40.220.10">
    <property type="entry name" value="Leucine Aminopeptidase, subunit E, domain 1"/>
    <property type="match status" value="1"/>
</dbReference>
<dbReference type="GO" id="GO:0006281">
    <property type="term" value="P:DNA repair"/>
    <property type="evidence" value="ECO:0007669"/>
    <property type="project" value="InterPro"/>
</dbReference>
<dbReference type="PANTHER" id="PTHR47157:SF1">
    <property type="entry name" value="CHROMODOMAIN-HELICASE-DNA-BINDING PROTEIN 1-LIKE"/>
    <property type="match status" value="1"/>
</dbReference>
<protein>
    <recommendedName>
        <fullName evidence="9">Macro domain-containing protein</fullName>
    </recommendedName>
</protein>
<dbReference type="InterPro" id="IPR031053">
    <property type="entry name" value="ALC1"/>
</dbReference>
<dbReference type="EMBL" id="KZ345238">
    <property type="protein sequence ID" value="PIO74679.1"/>
    <property type="molecule type" value="Genomic_DNA"/>
</dbReference>